<proteinExistence type="predicted"/>
<evidence type="ECO:0000313" key="2">
    <source>
        <dbReference type="EMBL" id="SDO97634.1"/>
    </source>
</evidence>
<sequence length="161" mass="18714">MRIAQALDFGSRETSFLLRGAAFMLFSSGRQMDAEEEEFLRYSLAIALRHQDPNPAFILDEFSNIKMLNRAALHFLKELVNPELLQKPLNLFQLVMKDDGLRPYILHWEDMVALRLLHLYQEILLNDRPEDNLKFTKCKLETSPSALLKKSHVAPCAWQNK</sequence>
<dbReference type="Gene3D" id="3.30.450.180">
    <property type="match status" value="1"/>
</dbReference>
<accession>A0A1H0NY75</accession>
<feature type="domain" description="MmyB-like transcription regulator ligand binding" evidence="1">
    <location>
        <begin position="44"/>
        <end position="122"/>
    </location>
</feature>
<dbReference type="EMBL" id="FNJI01000008">
    <property type="protein sequence ID" value="SDO97634.1"/>
    <property type="molecule type" value="Genomic_DNA"/>
</dbReference>
<dbReference type="RefSeq" id="WP_143005458.1">
    <property type="nucleotide sequence ID" value="NZ_FNJI01000008.1"/>
</dbReference>
<dbReference type="AlphaFoldDB" id="A0A1H0NY75"/>
<dbReference type="InterPro" id="IPR041413">
    <property type="entry name" value="MLTR_LBD"/>
</dbReference>
<evidence type="ECO:0000313" key="3">
    <source>
        <dbReference type="Proteomes" id="UP000199073"/>
    </source>
</evidence>
<protein>
    <recommendedName>
        <fullName evidence="1">MmyB-like transcription regulator ligand binding domain-containing protein</fullName>
    </recommendedName>
</protein>
<dbReference type="Proteomes" id="UP000199073">
    <property type="component" value="Unassembled WGS sequence"/>
</dbReference>
<organism evidence="2 3">
    <name type="scientific">Desulforhopalus singaporensis</name>
    <dbReference type="NCBI Taxonomy" id="91360"/>
    <lineage>
        <taxon>Bacteria</taxon>
        <taxon>Pseudomonadati</taxon>
        <taxon>Thermodesulfobacteriota</taxon>
        <taxon>Desulfobulbia</taxon>
        <taxon>Desulfobulbales</taxon>
        <taxon>Desulfocapsaceae</taxon>
        <taxon>Desulforhopalus</taxon>
    </lineage>
</organism>
<gene>
    <name evidence="2" type="ORF">SAMN05660330_01498</name>
</gene>
<evidence type="ECO:0000259" key="1">
    <source>
        <dbReference type="Pfam" id="PF17765"/>
    </source>
</evidence>
<reference evidence="2 3" key="1">
    <citation type="submission" date="2016-10" db="EMBL/GenBank/DDBJ databases">
        <authorList>
            <person name="de Groot N.N."/>
        </authorList>
    </citation>
    <scope>NUCLEOTIDE SEQUENCE [LARGE SCALE GENOMIC DNA]</scope>
    <source>
        <strain evidence="2 3">DSM 12130</strain>
    </source>
</reference>
<dbReference type="STRING" id="91360.SAMN05660330_01498"/>
<name>A0A1H0NY75_9BACT</name>
<dbReference type="OrthoDB" id="9785973at2"/>
<keyword evidence="3" id="KW-1185">Reference proteome</keyword>
<dbReference type="Pfam" id="PF17765">
    <property type="entry name" value="MLTR_LBD"/>
    <property type="match status" value="1"/>
</dbReference>